<reference evidence="7 8" key="1">
    <citation type="submission" date="2018-08" db="EMBL/GenBank/DDBJ databases">
        <title>A genome reference for cultivated species of the human gut microbiota.</title>
        <authorList>
            <person name="Zou Y."/>
            <person name="Xue W."/>
            <person name="Luo G."/>
        </authorList>
    </citation>
    <scope>NUCLEOTIDE SEQUENCE [LARGE SCALE GENOMIC DNA]</scope>
    <source>
        <strain evidence="7 8">AM31-10</strain>
    </source>
</reference>
<keyword evidence="5" id="KW-0812">Transmembrane</keyword>
<proteinExistence type="predicted"/>
<dbReference type="InterPro" id="IPR009057">
    <property type="entry name" value="Homeodomain-like_sf"/>
</dbReference>
<sequence>MYLRFQSNVLMFFSTLKNPMKRIYFLLVFSLIGVSLRAISNIRITPVPSLPQLPVSAIHRIFQDSEGMMWYGTVNGLCCDDGYQISVIRSDINTPGLLNDNTIQSIAEDETGRIWFGTDHGAYILDKATRQVTPLDAEQLQTNFIYSIRKTSDGYMWIATGHMLLRYNTLGELQKTYLLYDHEGKPSWMAGFCESRQKQILITVGREGIYRYDKKTDTFTRYANPPSERNLTCIVQDRTHNYFWVGTSSSGLLLFNPSAPKDSVYTYSPLPVNPMGETEGEILYMEQDSHEGILWMTTRSSLIAMRYDEAHRSLRQTDFRLPAEYGNMLNEIYQDKEGNLWVASFDGKSFIIHFTENAPEEFTLPALQQRVRFQPAIMALSDAGEGKMWISQERTGLGLYDLSRHEVMLYSDVLALKSLALGSIKQMTESRREGNVWVIPEGRNLIYELGREGMRMKHIRTLSLPDKAKRHFTQTYEDRNGTLWAGTNNGLFTFSLRDNQWHTVCDTLGQVSALKEDKQGNLWIGTTNKGLYQQSSKGKCKKIPSSLSITCLSVQEDSLIWIGTQEGGVYALNPQTGKLTDHTRLCGLNGNIVNQLEFDVYGHLWIDTNQKLIEYNPKNHSFSTYLTTDNSMLLRRFIPTAICKGHDGRIYFGGIPGICAVTPSARLDQPSKNIPTFITGTYVMGKPVTHENSLTLHPDEYDLDIHFSSLDYLNASKIRYAYRLIGLDKEWNYTAVGQHTVNYKHLPHGNYVFEVKATDGYGIWSDKITRLHIERLPAFYQTGWAITLYILLLAAGVFLGLRFYLRRMKLKNEELYADSTELMKMRSYLNEKSVPQAEVRISDMEFAKLDEILLENILKAVEENLSEPDFDVQHLAEKVNMSRSTLTRKLKAITGLTPLEYIRRVKMQHACRMLEDTRATVNEVALALGYYNRKYFTTCFKEEYGITPSEYQKQQGKRDTSKSKEG</sequence>
<dbReference type="InterPro" id="IPR018060">
    <property type="entry name" value="HTH_AraC"/>
</dbReference>
<dbReference type="EMBL" id="QSJG01000005">
    <property type="protein sequence ID" value="RHD57073.1"/>
    <property type="molecule type" value="Genomic_DNA"/>
</dbReference>
<evidence type="ECO:0000256" key="2">
    <source>
        <dbReference type="ARBA" id="ARBA00023015"/>
    </source>
</evidence>
<dbReference type="PANTHER" id="PTHR43547">
    <property type="entry name" value="TWO-COMPONENT HISTIDINE KINASE"/>
    <property type="match status" value="1"/>
</dbReference>
<feature type="transmembrane region" description="Helical" evidence="5">
    <location>
        <begin position="784"/>
        <end position="805"/>
    </location>
</feature>
<dbReference type="InterPro" id="IPR020449">
    <property type="entry name" value="Tscrpt_reg_AraC-type_HTH"/>
</dbReference>
<dbReference type="SMART" id="SM00342">
    <property type="entry name" value="HTH_ARAC"/>
    <property type="match status" value="1"/>
</dbReference>
<keyword evidence="1" id="KW-0597">Phosphoprotein</keyword>
<evidence type="ECO:0000256" key="5">
    <source>
        <dbReference type="SAM" id="Phobius"/>
    </source>
</evidence>
<dbReference type="Gene3D" id="2.130.10.10">
    <property type="entry name" value="YVTN repeat-like/Quinoprotein amine dehydrogenase"/>
    <property type="match status" value="2"/>
</dbReference>
<evidence type="ECO:0000259" key="6">
    <source>
        <dbReference type="PROSITE" id="PS01124"/>
    </source>
</evidence>
<evidence type="ECO:0000256" key="1">
    <source>
        <dbReference type="ARBA" id="ARBA00022553"/>
    </source>
</evidence>
<gene>
    <name evidence="7" type="ORF">DW789_04425</name>
</gene>
<dbReference type="GO" id="GO:0043565">
    <property type="term" value="F:sequence-specific DNA binding"/>
    <property type="evidence" value="ECO:0007669"/>
    <property type="project" value="InterPro"/>
</dbReference>
<dbReference type="PROSITE" id="PS00041">
    <property type="entry name" value="HTH_ARAC_FAMILY_1"/>
    <property type="match status" value="1"/>
</dbReference>
<dbReference type="AlphaFoldDB" id="A0A414FZ83"/>
<keyword evidence="5" id="KW-0472">Membrane</keyword>
<dbReference type="InterPro" id="IPR011110">
    <property type="entry name" value="Reg_prop"/>
</dbReference>
<evidence type="ECO:0000313" key="8">
    <source>
        <dbReference type="Proteomes" id="UP000284361"/>
    </source>
</evidence>
<dbReference type="InterPro" id="IPR018062">
    <property type="entry name" value="HTH_AraC-typ_CS"/>
</dbReference>
<dbReference type="Pfam" id="PF07494">
    <property type="entry name" value="Reg_prop"/>
    <property type="match status" value="3"/>
</dbReference>
<dbReference type="SUPFAM" id="SSF63829">
    <property type="entry name" value="Calcium-dependent phosphotriesterase"/>
    <property type="match status" value="2"/>
</dbReference>
<keyword evidence="3" id="KW-0238">DNA-binding</keyword>
<dbReference type="Gene3D" id="2.60.40.10">
    <property type="entry name" value="Immunoglobulins"/>
    <property type="match status" value="1"/>
</dbReference>
<dbReference type="Gene3D" id="1.10.10.60">
    <property type="entry name" value="Homeodomain-like"/>
    <property type="match status" value="2"/>
</dbReference>
<dbReference type="InterPro" id="IPR011123">
    <property type="entry name" value="Y_Y_Y"/>
</dbReference>
<name>A0A414FZ83_9BACT</name>
<dbReference type="PROSITE" id="PS01124">
    <property type="entry name" value="HTH_ARAC_FAMILY_2"/>
    <property type="match status" value="1"/>
</dbReference>
<evidence type="ECO:0000313" key="7">
    <source>
        <dbReference type="EMBL" id="RHD57073.1"/>
    </source>
</evidence>
<dbReference type="InterPro" id="IPR013783">
    <property type="entry name" value="Ig-like_fold"/>
</dbReference>
<comment type="caution">
    <text evidence="7">The sequence shown here is derived from an EMBL/GenBank/DDBJ whole genome shotgun (WGS) entry which is preliminary data.</text>
</comment>
<dbReference type="GO" id="GO:0003700">
    <property type="term" value="F:DNA-binding transcription factor activity"/>
    <property type="evidence" value="ECO:0007669"/>
    <property type="project" value="InterPro"/>
</dbReference>
<dbReference type="Pfam" id="PF12833">
    <property type="entry name" value="HTH_18"/>
    <property type="match status" value="1"/>
</dbReference>
<dbReference type="Pfam" id="PF07495">
    <property type="entry name" value="Y_Y_Y"/>
    <property type="match status" value="1"/>
</dbReference>
<dbReference type="GO" id="GO:0000155">
    <property type="term" value="F:phosphorelay sensor kinase activity"/>
    <property type="evidence" value="ECO:0007669"/>
    <property type="project" value="TreeGrafter"/>
</dbReference>
<keyword evidence="2" id="KW-0805">Transcription regulation</keyword>
<keyword evidence="5" id="KW-1133">Transmembrane helix</keyword>
<evidence type="ECO:0000256" key="4">
    <source>
        <dbReference type="ARBA" id="ARBA00023163"/>
    </source>
</evidence>
<dbReference type="InterPro" id="IPR015943">
    <property type="entry name" value="WD40/YVTN_repeat-like_dom_sf"/>
</dbReference>
<protein>
    <submittedName>
        <fullName evidence="7">Helix-turn-helix domain-containing protein</fullName>
    </submittedName>
</protein>
<feature type="domain" description="HTH araC/xylS-type" evidence="6">
    <location>
        <begin position="855"/>
        <end position="954"/>
    </location>
</feature>
<dbReference type="PRINTS" id="PR00032">
    <property type="entry name" value="HTHARAC"/>
</dbReference>
<dbReference type="PANTHER" id="PTHR43547:SF2">
    <property type="entry name" value="HYBRID SIGNAL TRANSDUCTION HISTIDINE KINASE C"/>
    <property type="match status" value="1"/>
</dbReference>
<dbReference type="Proteomes" id="UP000284361">
    <property type="component" value="Unassembled WGS sequence"/>
</dbReference>
<dbReference type="SUPFAM" id="SSF46689">
    <property type="entry name" value="Homeodomain-like"/>
    <property type="match status" value="2"/>
</dbReference>
<keyword evidence="4" id="KW-0804">Transcription</keyword>
<accession>A0A414FZ83</accession>
<evidence type="ECO:0000256" key="3">
    <source>
        <dbReference type="ARBA" id="ARBA00023125"/>
    </source>
</evidence>
<organism evidence="7 8">
    <name type="scientific">Phocaeicola plebeius</name>
    <dbReference type="NCBI Taxonomy" id="310297"/>
    <lineage>
        <taxon>Bacteria</taxon>
        <taxon>Pseudomonadati</taxon>
        <taxon>Bacteroidota</taxon>
        <taxon>Bacteroidia</taxon>
        <taxon>Bacteroidales</taxon>
        <taxon>Bacteroidaceae</taxon>
        <taxon>Phocaeicola</taxon>
    </lineage>
</organism>